<gene>
    <name evidence="2" type="ORF">LITE_LOCUS37539</name>
</gene>
<keyword evidence="1" id="KW-0812">Transmembrane</keyword>
<dbReference type="PROSITE" id="PS51257">
    <property type="entry name" value="PROKAR_LIPOPROTEIN"/>
    <property type="match status" value="1"/>
</dbReference>
<dbReference type="AlphaFoldDB" id="A0AAV0PBK2"/>
<organism evidence="2 3">
    <name type="scientific">Linum tenue</name>
    <dbReference type="NCBI Taxonomy" id="586396"/>
    <lineage>
        <taxon>Eukaryota</taxon>
        <taxon>Viridiplantae</taxon>
        <taxon>Streptophyta</taxon>
        <taxon>Embryophyta</taxon>
        <taxon>Tracheophyta</taxon>
        <taxon>Spermatophyta</taxon>
        <taxon>Magnoliopsida</taxon>
        <taxon>eudicotyledons</taxon>
        <taxon>Gunneridae</taxon>
        <taxon>Pentapetalae</taxon>
        <taxon>rosids</taxon>
        <taxon>fabids</taxon>
        <taxon>Malpighiales</taxon>
        <taxon>Linaceae</taxon>
        <taxon>Linum</taxon>
    </lineage>
</organism>
<evidence type="ECO:0000313" key="2">
    <source>
        <dbReference type="EMBL" id="CAI0467711.1"/>
    </source>
</evidence>
<reference evidence="2" key="1">
    <citation type="submission" date="2022-08" db="EMBL/GenBank/DDBJ databases">
        <authorList>
            <person name="Gutierrez-Valencia J."/>
        </authorList>
    </citation>
    <scope>NUCLEOTIDE SEQUENCE</scope>
</reference>
<feature type="transmembrane region" description="Helical" evidence="1">
    <location>
        <begin position="39"/>
        <end position="62"/>
    </location>
</feature>
<protein>
    <submittedName>
        <fullName evidence="2">Uncharacterized protein</fullName>
    </submittedName>
</protein>
<sequence>MARLCQLDSFLLGLVPSLLSTPLSISCHLSTLLGMARTYLFRLLLTASCTYGTLHQLLLGMLEFQWW</sequence>
<evidence type="ECO:0000313" key="3">
    <source>
        <dbReference type="Proteomes" id="UP001154282"/>
    </source>
</evidence>
<proteinExistence type="predicted"/>
<keyword evidence="1" id="KW-0472">Membrane</keyword>
<comment type="caution">
    <text evidence="2">The sequence shown here is derived from an EMBL/GenBank/DDBJ whole genome shotgun (WGS) entry which is preliminary data.</text>
</comment>
<name>A0AAV0PBK2_9ROSI</name>
<dbReference type="EMBL" id="CAMGYJ010000008">
    <property type="protein sequence ID" value="CAI0467711.1"/>
    <property type="molecule type" value="Genomic_DNA"/>
</dbReference>
<dbReference type="Proteomes" id="UP001154282">
    <property type="component" value="Unassembled WGS sequence"/>
</dbReference>
<accession>A0AAV0PBK2</accession>
<evidence type="ECO:0000256" key="1">
    <source>
        <dbReference type="SAM" id="Phobius"/>
    </source>
</evidence>
<keyword evidence="1" id="KW-1133">Transmembrane helix</keyword>
<keyword evidence="3" id="KW-1185">Reference proteome</keyword>